<dbReference type="Pfam" id="PF07331">
    <property type="entry name" value="TctB"/>
    <property type="match status" value="1"/>
</dbReference>
<name>A0A2H5F4B9_9RHOB</name>
<feature type="transmembrane region" description="Helical" evidence="1">
    <location>
        <begin position="119"/>
        <end position="137"/>
    </location>
</feature>
<organism evidence="3 4">
    <name type="scientific">Paracoccus zhejiangensis</name>
    <dbReference type="NCBI Taxonomy" id="1077935"/>
    <lineage>
        <taxon>Bacteria</taxon>
        <taxon>Pseudomonadati</taxon>
        <taxon>Pseudomonadota</taxon>
        <taxon>Alphaproteobacteria</taxon>
        <taxon>Rhodobacterales</taxon>
        <taxon>Paracoccaceae</taxon>
        <taxon>Paracoccus</taxon>
    </lineage>
</organism>
<dbReference type="AlphaFoldDB" id="A0A2H5F4B9"/>
<dbReference type="OrthoDB" id="7347328at2"/>
<evidence type="ECO:0000313" key="3">
    <source>
        <dbReference type="EMBL" id="AUH66398.1"/>
    </source>
</evidence>
<feature type="transmembrane region" description="Helical" evidence="1">
    <location>
        <begin position="47"/>
        <end position="66"/>
    </location>
</feature>
<dbReference type="Proteomes" id="UP000234530">
    <property type="component" value="Chromosome"/>
</dbReference>
<feature type="transmembrane region" description="Helical" evidence="1">
    <location>
        <begin position="6"/>
        <end position="26"/>
    </location>
</feature>
<keyword evidence="4" id="KW-1185">Reference proteome</keyword>
<evidence type="ECO:0000259" key="2">
    <source>
        <dbReference type="Pfam" id="PF07331"/>
    </source>
</evidence>
<evidence type="ECO:0000256" key="1">
    <source>
        <dbReference type="SAM" id="Phobius"/>
    </source>
</evidence>
<keyword evidence="1" id="KW-1133">Transmembrane helix</keyword>
<proteinExistence type="predicted"/>
<evidence type="ECO:0000313" key="4">
    <source>
        <dbReference type="Proteomes" id="UP000234530"/>
    </source>
</evidence>
<sequence length="154" mass="16329">MTERSGLHRPTAIIGLGLFALAAITWNDARSMTIAANYGVGADAASYFVAAFLAVLGVGHLIAALKPGIEADECDWGAVAWIGLALLGLMGSIAFGFGFILGSTLLFAFTARAFGRRALVVDLIIGFVLSTLIFLMFNKLLQLALPMGRLEMMF</sequence>
<reference evidence="3 4" key="1">
    <citation type="journal article" date="2013" name="Antonie Van Leeuwenhoek">
        <title>Paracoccus zhejiangensis sp. nov., isolated from activated sludge in wastewater-treatment system.</title>
        <authorList>
            <person name="Wu Z.G."/>
            <person name="Zhang D.F."/>
            <person name="Liu Y.L."/>
            <person name="Wang F."/>
            <person name="Jiang X."/>
            <person name="Li C."/>
            <person name="Li S.P."/>
            <person name="Hong Q."/>
            <person name="Li W.J."/>
        </authorList>
    </citation>
    <scope>NUCLEOTIDE SEQUENCE [LARGE SCALE GENOMIC DNA]</scope>
    <source>
        <strain evidence="3 4">J6</strain>
    </source>
</reference>
<feature type="transmembrane region" description="Helical" evidence="1">
    <location>
        <begin position="78"/>
        <end position="107"/>
    </location>
</feature>
<dbReference type="EMBL" id="CP025430">
    <property type="protein sequence ID" value="AUH66398.1"/>
    <property type="molecule type" value="Genomic_DNA"/>
</dbReference>
<protein>
    <submittedName>
        <fullName evidence="3">Tricarboxylic transporter</fullName>
    </submittedName>
</protein>
<feature type="domain" description="DUF1468" evidence="2">
    <location>
        <begin position="13"/>
        <end position="146"/>
    </location>
</feature>
<keyword evidence="1" id="KW-0812">Transmembrane</keyword>
<dbReference type="InterPro" id="IPR009936">
    <property type="entry name" value="DUF1468"/>
</dbReference>
<gene>
    <name evidence="3" type="ORF">CX676_15415</name>
</gene>
<dbReference type="KEGG" id="pzh:CX676_15415"/>
<keyword evidence="1" id="KW-0472">Membrane</keyword>
<accession>A0A2H5F4B9</accession>